<dbReference type="AlphaFoldDB" id="A0A132AI14"/>
<feature type="compositionally biased region" description="Pro residues" evidence="1">
    <location>
        <begin position="37"/>
        <end position="47"/>
    </location>
</feature>
<feature type="non-terminal residue" evidence="2">
    <location>
        <position position="149"/>
    </location>
</feature>
<dbReference type="EMBL" id="JXLN01015433">
    <property type="protein sequence ID" value="KPM10563.1"/>
    <property type="molecule type" value="Genomic_DNA"/>
</dbReference>
<organism evidence="2 3">
    <name type="scientific">Sarcoptes scabiei</name>
    <name type="common">Itch mite</name>
    <name type="synonym">Acarus scabiei</name>
    <dbReference type="NCBI Taxonomy" id="52283"/>
    <lineage>
        <taxon>Eukaryota</taxon>
        <taxon>Metazoa</taxon>
        <taxon>Ecdysozoa</taxon>
        <taxon>Arthropoda</taxon>
        <taxon>Chelicerata</taxon>
        <taxon>Arachnida</taxon>
        <taxon>Acari</taxon>
        <taxon>Acariformes</taxon>
        <taxon>Sarcoptiformes</taxon>
        <taxon>Astigmata</taxon>
        <taxon>Psoroptidia</taxon>
        <taxon>Sarcoptoidea</taxon>
        <taxon>Sarcoptidae</taxon>
        <taxon>Sarcoptinae</taxon>
        <taxon>Sarcoptes</taxon>
    </lineage>
</organism>
<gene>
    <name evidence="2" type="ORF">QR98_0091210</name>
</gene>
<comment type="caution">
    <text evidence="2">The sequence shown here is derived from an EMBL/GenBank/DDBJ whole genome shotgun (WGS) entry which is preliminary data.</text>
</comment>
<proteinExistence type="predicted"/>
<dbReference type="Proteomes" id="UP000616769">
    <property type="component" value="Unassembled WGS sequence"/>
</dbReference>
<dbReference type="VEuPathDB" id="VectorBase:SSCA002254"/>
<evidence type="ECO:0000313" key="2">
    <source>
        <dbReference type="EMBL" id="KPM10563.1"/>
    </source>
</evidence>
<feature type="region of interest" description="Disordered" evidence="1">
    <location>
        <begin position="1"/>
        <end position="149"/>
    </location>
</feature>
<reference evidence="2 3" key="1">
    <citation type="journal article" date="2015" name="Parasit. Vectors">
        <title>Draft genome of the scabies mite.</title>
        <authorList>
            <person name="Rider S.D.Jr."/>
            <person name="Morgan M.S."/>
            <person name="Arlian L.G."/>
        </authorList>
    </citation>
    <scope>NUCLEOTIDE SEQUENCE [LARGE SCALE GENOMIC DNA]</scope>
    <source>
        <strain evidence="2">Arlian Lab</strain>
    </source>
</reference>
<evidence type="ECO:0000256" key="1">
    <source>
        <dbReference type="SAM" id="MobiDB-lite"/>
    </source>
</evidence>
<sequence length="149" mass="15686">MASSHNVVDDVDRLQPPPQRCLMHPHGGHQGVRSGRSPPPGESPSPCPADADPTTRPPAARCGYLHPPTPARPGCSSEPTSTTPVPHPAGTGCSTTTGHDENRRTGSSPWQDPTRTTPQGLPPERLSGPGHQHRETPPGPPAHSHHQPD</sequence>
<feature type="compositionally biased region" description="Polar residues" evidence="1">
    <location>
        <begin position="105"/>
        <end position="119"/>
    </location>
</feature>
<feature type="compositionally biased region" description="Low complexity" evidence="1">
    <location>
        <begin position="48"/>
        <end position="62"/>
    </location>
</feature>
<protein>
    <submittedName>
        <fullName evidence="2">Uncharacterized protein</fullName>
    </submittedName>
</protein>
<name>A0A132AI14_SARSC</name>
<accession>A0A132AI14</accession>
<evidence type="ECO:0000313" key="3">
    <source>
        <dbReference type="Proteomes" id="UP000616769"/>
    </source>
</evidence>